<evidence type="ECO:0000259" key="2">
    <source>
        <dbReference type="SMART" id="SM00717"/>
    </source>
</evidence>
<name>A0ABD3U0R0_SINWO</name>
<feature type="domain" description="Myb-like" evidence="2">
    <location>
        <begin position="549"/>
        <end position="597"/>
    </location>
</feature>
<feature type="region of interest" description="Disordered" evidence="1">
    <location>
        <begin position="97"/>
        <end position="122"/>
    </location>
</feature>
<feature type="region of interest" description="Disordered" evidence="1">
    <location>
        <begin position="1"/>
        <end position="25"/>
    </location>
</feature>
<dbReference type="SUPFAM" id="SSF46689">
    <property type="entry name" value="Homeodomain-like"/>
    <property type="match status" value="1"/>
</dbReference>
<evidence type="ECO:0000313" key="4">
    <source>
        <dbReference type="Proteomes" id="UP001634394"/>
    </source>
</evidence>
<feature type="region of interest" description="Disordered" evidence="1">
    <location>
        <begin position="391"/>
        <end position="478"/>
    </location>
</feature>
<comment type="caution">
    <text evidence="3">The sequence shown here is derived from an EMBL/GenBank/DDBJ whole genome shotgun (WGS) entry which is preliminary data.</text>
</comment>
<protein>
    <recommendedName>
        <fullName evidence="2">Myb-like domain-containing protein</fullName>
    </recommendedName>
</protein>
<feature type="compositionally biased region" description="Basic and acidic residues" evidence="1">
    <location>
        <begin position="446"/>
        <end position="466"/>
    </location>
</feature>
<evidence type="ECO:0000313" key="3">
    <source>
        <dbReference type="EMBL" id="KAL3842098.1"/>
    </source>
</evidence>
<reference evidence="3 4" key="1">
    <citation type="submission" date="2024-11" db="EMBL/GenBank/DDBJ databases">
        <title>Chromosome-level genome assembly of the freshwater bivalve Anodonta woodiana.</title>
        <authorList>
            <person name="Chen X."/>
        </authorList>
    </citation>
    <scope>NUCLEOTIDE SEQUENCE [LARGE SCALE GENOMIC DNA]</scope>
    <source>
        <strain evidence="3">MN2024</strain>
        <tissue evidence="3">Gills</tissue>
    </source>
</reference>
<feature type="compositionally biased region" description="Basic and acidic residues" evidence="1">
    <location>
        <begin position="623"/>
        <end position="658"/>
    </location>
</feature>
<sequence>MATRRARLQIKPNLGPRDPTKQANKTISSVVKEIFNESEKITSSDRNEHKEISAPADVSEGCIIKTRSVEAGVENTPPVANCSVSGTDETNCLISESKNETATDQIKDKNEHSKIEHSKTDTNASNGTGIVVVPYLFGKVNIPNLKSNVQESKTLEKTNDKVPVDNNNQTSGTSLAVISSSVQTSSLSITNVTEVSNKIVGQVEASDTQKEIAETFIAESTQRQPQNTDTVNFSKIKNETENLTKLIDKSVSEIVLEKPNDVRPESEKSAPWITMQQFPKVNVVNARPRIRLPKVKPNIAAAVRRPNKNVVADKTAESKEGPVLEARYCTQFSFRKEPVSPPQSQSMIPTPISLQCMPQTMTPSPVPPQLMSPVNRLPVKHWTPVLNQSPVKNSVDKRTKTASISEPPPKKKKQPVIVAPTDQPPDRTKMRMKDMIYWNPSSNPMKSKEKATVEVKDTENKKENKVTKPVVEEVEEEEEGVEDALMNEDSNGSSALPVPQVTIGPDGSIIINEQSLIVDQKDQLPQEERGVIDETDFFTTYHSYRKQNQSKTWSAKETAKFYKALGLVGIDFFLIGKLFPTRKHFELKKKFLKEDRTNKQLIDKVLKEGGQFNMAVFEKLDADDREEEKQTNQRKEKKETSKERKLKKLLEKQKEEKKSKRKTQHKRNRSKNTCINYFEDSDSEIEEARTARNKSQLCIILLVLYYITPHNSTSACYYIIYMICNKTASHSNISNTLKLKSLEEKSHKLNLIFPYHCYFYHLFLGDIMGKIMMGVSEN</sequence>
<dbReference type="PANTHER" id="PTHR22929">
    <property type="entry name" value="RNA POLYMERASE III TRANSCRIPTION INITIATION FACTOR B"/>
    <property type="match status" value="1"/>
</dbReference>
<feature type="compositionally biased region" description="Basic residues" evidence="1">
    <location>
        <begin position="659"/>
        <end position="669"/>
    </location>
</feature>
<dbReference type="SMART" id="SM00717">
    <property type="entry name" value="SANT"/>
    <property type="match status" value="1"/>
</dbReference>
<evidence type="ECO:0000256" key="1">
    <source>
        <dbReference type="SAM" id="MobiDB-lite"/>
    </source>
</evidence>
<accession>A0ABD3U0R0</accession>
<feature type="compositionally biased region" description="Basic and acidic residues" evidence="1">
    <location>
        <begin position="424"/>
        <end position="434"/>
    </location>
</feature>
<dbReference type="Proteomes" id="UP001634394">
    <property type="component" value="Unassembled WGS sequence"/>
</dbReference>
<dbReference type="Pfam" id="PF15963">
    <property type="entry name" value="Myb_DNA-bind_7"/>
    <property type="match status" value="1"/>
</dbReference>
<organism evidence="3 4">
    <name type="scientific">Sinanodonta woodiana</name>
    <name type="common">Chinese pond mussel</name>
    <name type="synonym">Anodonta woodiana</name>
    <dbReference type="NCBI Taxonomy" id="1069815"/>
    <lineage>
        <taxon>Eukaryota</taxon>
        <taxon>Metazoa</taxon>
        <taxon>Spiralia</taxon>
        <taxon>Lophotrochozoa</taxon>
        <taxon>Mollusca</taxon>
        <taxon>Bivalvia</taxon>
        <taxon>Autobranchia</taxon>
        <taxon>Heteroconchia</taxon>
        <taxon>Palaeoheterodonta</taxon>
        <taxon>Unionida</taxon>
        <taxon>Unionoidea</taxon>
        <taxon>Unionidae</taxon>
        <taxon>Unioninae</taxon>
        <taxon>Sinanodonta</taxon>
    </lineage>
</organism>
<dbReference type="EMBL" id="JBJQND010000017">
    <property type="protein sequence ID" value="KAL3842098.1"/>
    <property type="molecule type" value="Genomic_DNA"/>
</dbReference>
<keyword evidence="4" id="KW-1185">Reference proteome</keyword>
<feature type="region of interest" description="Disordered" evidence="1">
    <location>
        <begin position="623"/>
        <end position="669"/>
    </location>
</feature>
<dbReference type="AlphaFoldDB" id="A0ABD3U0R0"/>
<dbReference type="InterPro" id="IPR009057">
    <property type="entry name" value="Homeodomain-like_sf"/>
</dbReference>
<dbReference type="PANTHER" id="PTHR22929:SF0">
    <property type="entry name" value="TRANSCRIPTION FACTOR TFIIIB COMPONENT B'' HOMOLOG"/>
    <property type="match status" value="1"/>
</dbReference>
<proteinExistence type="predicted"/>
<dbReference type="InterPro" id="IPR001005">
    <property type="entry name" value="SANT/Myb"/>
</dbReference>
<feature type="compositionally biased region" description="Basic and acidic residues" evidence="1">
    <location>
        <begin position="97"/>
        <end position="120"/>
    </location>
</feature>
<gene>
    <name evidence="3" type="ORF">ACJMK2_020159</name>
</gene>
<dbReference type="InterPro" id="IPR039467">
    <property type="entry name" value="TFIIIB_B''_Myb"/>
</dbReference>